<dbReference type="InterPro" id="IPR010760">
    <property type="entry name" value="DNA-repair_Swi5"/>
</dbReference>
<accession>A0A8H3ET21</accession>
<organism evidence="6 7">
    <name type="scientific">Gomphillus americanus</name>
    <dbReference type="NCBI Taxonomy" id="1940652"/>
    <lineage>
        <taxon>Eukaryota</taxon>
        <taxon>Fungi</taxon>
        <taxon>Dikarya</taxon>
        <taxon>Ascomycota</taxon>
        <taxon>Pezizomycotina</taxon>
        <taxon>Lecanoromycetes</taxon>
        <taxon>OSLEUM clade</taxon>
        <taxon>Ostropomycetidae</taxon>
        <taxon>Ostropales</taxon>
        <taxon>Graphidaceae</taxon>
        <taxon>Gomphilloideae</taxon>
        <taxon>Gomphillus</taxon>
    </lineage>
</organism>
<reference evidence="6" key="1">
    <citation type="submission" date="2021-03" db="EMBL/GenBank/DDBJ databases">
        <authorList>
            <person name="Tagirdzhanova G."/>
        </authorList>
    </citation>
    <scope>NUCLEOTIDE SEQUENCE</scope>
</reference>
<comment type="similarity">
    <text evidence="1">Belongs to the SWI5/SAE3 family.</text>
</comment>
<evidence type="ECO:0000256" key="1">
    <source>
        <dbReference type="ARBA" id="ARBA00008060"/>
    </source>
</evidence>
<evidence type="ECO:0000256" key="3">
    <source>
        <dbReference type="ARBA" id="ARBA00023204"/>
    </source>
</evidence>
<feature type="coiled-coil region" evidence="4">
    <location>
        <begin position="92"/>
        <end position="119"/>
    </location>
</feature>
<dbReference type="EMBL" id="CAJPDQ010000007">
    <property type="protein sequence ID" value="CAF9912124.1"/>
    <property type="molecule type" value="Genomic_DNA"/>
</dbReference>
<dbReference type="GO" id="GO:0000709">
    <property type="term" value="P:meiotic joint molecule formation"/>
    <property type="evidence" value="ECO:0007669"/>
    <property type="project" value="TreeGrafter"/>
</dbReference>
<dbReference type="PANTHER" id="PTHR28529:SF2">
    <property type="entry name" value="DNA REPAIR PROTEIN SWI5 HOMOLOG"/>
    <property type="match status" value="1"/>
</dbReference>
<evidence type="ECO:0000313" key="7">
    <source>
        <dbReference type="Proteomes" id="UP000664169"/>
    </source>
</evidence>
<protein>
    <recommendedName>
        <fullName evidence="8">Swi5-domain-containing protein</fullName>
    </recommendedName>
</protein>
<dbReference type="PANTHER" id="PTHR28529">
    <property type="entry name" value="DNA REPAIR PROTEIN SWI5 HOMOLOG"/>
    <property type="match status" value="1"/>
</dbReference>
<name>A0A8H3ET21_9LECA</name>
<evidence type="ECO:0000256" key="4">
    <source>
        <dbReference type="SAM" id="Coils"/>
    </source>
</evidence>
<evidence type="ECO:0000256" key="2">
    <source>
        <dbReference type="ARBA" id="ARBA00022763"/>
    </source>
</evidence>
<comment type="caution">
    <text evidence="6">The sequence shown here is derived from an EMBL/GenBank/DDBJ whole genome shotgun (WGS) entry which is preliminary data.</text>
</comment>
<keyword evidence="2" id="KW-0227">DNA damage</keyword>
<proteinExistence type="inferred from homology"/>
<keyword evidence="4" id="KW-0175">Coiled coil</keyword>
<evidence type="ECO:0000313" key="6">
    <source>
        <dbReference type="EMBL" id="CAF9912124.1"/>
    </source>
</evidence>
<gene>
    <name evidence="6" type="ORF">GOMPHAMPRED_007562</name>
</gene>
<dbReference type="Pfam" id="PF07061">
    <property type="entry name" value="Swi5"/>
    <property type="match status" value="1"/>
</dbReference>
<feature type="compositionally biased region" description="Basic and acidic residues" evidence="5">
    <location>
        <begin position="74"/>
        <end position="84"/>
    </location>
</feature>
<feature type="region of interest" description="Disordered" evidence="5">
    <location>
        <begin position="1"/>
        <end position="91"/>
    </location>
</feature>
<keyword evidence="3" id="KW-0234">DNA repair</keyword>
<dbReference type="AlphaFoldDB" id="A0A8H3ET21"/>
<evidence type="ECO:0000256" key="5">
    <source>
        <dbReference type="SAM" id="MobiDB-lite"/>
    </source>
</evidence>
<dbReference type="GO" id="GO:0032798">
    <property type="term" value="C:Swi5-Sfr1 complex"/>
    <property type="evidence" value="ECO:0007669"/>
    <property type="project" value="TreeGrafter"/>
</dbReference>
<sequence>MTDPVSAQDQAALPYEPLAFPPTRDPSPLNSIAQNETLLPPTPEQPPSTTSIPTLTEKTIAPLPPSQQLQSQHNQKDLEAKSDVEQASPPHILKQQSRLSTLSLQLAQLTEELTQARRSLRKPDADATIARHIKLLHEYNDVRDAGLKLMDIVAERRGVRVAEVMAEFEVGERD</sequence>
<dbReference type="OrthoDB" id="255837at2759"/>
<dbReference type="GO" id="GO:0010772">
    <property type="term" value="P:meiotic DNA recombinase assembly involved in reciprocal meiotic recombination"/>
    <property type="evidence" value="ECO:0007669"/>
    <property type="project" value="TreeGrafter"/>
</dbReference>
<evidence type="ECO:0008006" key="8">
    <source>
        <dbReference type="Google" id="ProtNLM"/>
    </source>
</evidence>
<keyword evidence="7" id="KW-1185">Reference proteome</keyword>
<dbReference type="GO" id="GO:0034974">
    <property type="term" value="C:Swi5-Swi2 complex"/>
    <property type="evidence" value="ECO:0007669"/>
    <property type="project" value="TreeGrafter"/>
</dbReference>
<dbReference type="Proteomes" id="UP000664169">
    <property type="component" value="Unassembled WGS sequence"/>
</dbReference>
<dbReference type="Gene3D" id="1.20.5.170">
    <property type="match status" value="1"/>
</dbReference>